<proteinExistence type="predicted"/>
<evidence type="ECO:0000313" key="2">
    <source>
        <dbReference type="EMBL" id="MBB4888134.1"/>
    </source>
</evidence>
<gene>
    <name evidence="2" type="ORF">FHS38_004202</name>
</gene>
<dbReference type="PANTHER" id="PTHR43433">
    <property type="entry name" value="HYDROLASE, ALPHA/BETA FOLD FAMILY PROTEIN"/>
    <property type="match status" value="1"/>
</dbReference>
<dbReference type="SUPFAM" id="SSF53474">
    <property type="entry name" value="alpha/beta-Hydrolases"/>
    <property type="match status" value="1"/>
</dbReference>
<dbReference type="GO" id="GO:0003824">
    <property type="term" value="F:catalytic activity"/>
    <property type="evidence" value="ECO:0007669"/>
    <property type="project" value="UniProtKB-ARBA"/>
</dbReference>
<dbReference type="InterPro" id="IPR050471">
    <property type="entry name" value="AB_hydrolase"/>
</dbReference>
<protein>
    <submittedName>
        <fullName evidence="2">Pimeloyl-ACP methyl ester carboxylesterase</fullName>
    </submittedName>
</protein>
<dbReference type="AlphaFoldDB" id="A0A7W7LDP3"/>
<organism evidence="2 3">
    <name type="scientific">Streptomyces netropsis</name>
    <name type="common">Streptoverticillium netropsis</name>
    <dbReference type="NCBI Taxonomy" id="55404"/>
    <lineage>
        <taxon>Bacteria</taxon>
        <taxon>Bacillati</taxon>
        <taxon>Actinomycetota</taxon>
        <taxon>Actinomycetes</taxon>
        <taxon>Kitasatosporales</taxon>
        <taxon>Streptomycetaceae</taxon>
        <taxon>Streptomyces</taxon>
    </lineage>
</organism>
<accession>A0A7W7LDP3</accession>
<dbReference type="Gene3D" id="3.40.50.1820">
    <property type="entry name" value="alpha/beta hydrolase"/>
    <property type="match status" value="1"/>
</dbReference>
<dbReference type="EMBL" id="JACHJG010000008">
    <property type="protein sequence ID" value="MBB4888134.1"/>
    <property type="molecule type" value="Genomic_DNA"/>
</dbReference>
<comment type="caution">
    <text evidence="2">The sequence shown here is derived from an EMBL/GenBank/DDBJ whole genome shotgun (WGS) entry which is preliminary data.</text>
</comment>
<dbReference type="Proteomes" id="UP000556436">
    <property type="component" value="Unassembled WGS sequence"/>
</dbReference>
<dbReference type="Pfam" id="PF00561">
    <property type="entry name" value="Abhydrolase_1"/>
    <property type="match status" value="1"/>
</dbReference>
<keyword evidence="3" id="KW-1185">Reference proteome</keyword>
<name>A0A7W7LDP3_STRNE</name>
<reference evidence="2 3" key="1">
    <citation type="submission" date="2020-08" db="EMBL/GenBank/DDBJ databases">
        <title>Genomic Encyclopedia of Type Strains, Phase III (KMG-III): the genomes of soil and plant-associated and newly described type strains.</title>
        <authorList>
            <person name="Whitman W."/>
        </authorList>
    </citation>
    <scope>NUCLEOTIDE SEQUENCE [LARGE SCALE GENOMIC DNA]</scope>
    <source>
        <strain evidence="2 3">CECT 3265</strain>
    </source>
</reference>
<dbReference type="InterPro" id="IPR000073">
    <property type="entry name" value="AB_hydrolase_1"/>
</dbReference>
<dbReference type="PANTHER" id="PTHR43433:SF5">
    <property type="entry name" value="AB HYDROLASE-1 DOMAIN-CONTAINING PROTEIN"/>
    <property type="match status" value="1"/>
</dbReference>
<evidence type="ECO:0000259" key="1">
    <source>
        <dbReference type="Pfam" id="PF00561"/>
    </source>
</evidence>
<dbReference type="InterPro" id="IPR029058">
    <property type="entry name" value="AB_hydrolase_fold"/>
</dbReference>
<feature type="domain" description="AB hydrolase-1" evidence="1">
    <location>
        <begin position="42"/>
        <end position="283"/>
    </location>
</feature>
<evidence type="ECO:0000313" key="3">
    <source>
        <dbReference type="Proteomes" id="UP000556436"/>
    </source>
</evidence>
<dbReference type="RefSeq" id="WP_184735484.1">
    <property type="nucleotide sequence ID" value="NZ_BMRW01000008.1"/>
</dbReference>
<sequence length="312" mass="33810">MTRQGSPFLSAHAGAHDHRIPWRAADYPCRTVVAHGPASAEPLLVLSGGLQTRHSWGRFERHVASRFPLVIPDLPPARTPGQAAQSLSWDDLTDAALHATHRLRISRFAVLGVSSGYPIGYRLAQRHPDRVTRLMLFGAAPRPAPRLAELISKGLHREADSRSPCSAEGPPDRLRAARELVSVLTNTEAAERHLLIKAAGRVVLDQLAASADDPLIRYVHDRGFLLLRNPLPPGGVRGVPSLVGVGEFDTATTVADNRAVAATISGATFIVMKNADHLLHMERDADFATLVALFLDGRPLSTLQHCTIETMP</sequence>